<sequence length="151" mass="16668">MELTGFELGVFGAGLGAGLVVAIIVWIGKLAVRSSLQKEIEGLKSHLHTQMSINAKGYEELQKEVETLKHQNENLRITVATLSNKPGRAELKTLHIWDKAIRTLILNSPAFAPAWEMAIAEAKKETEEADTGVKALVRRVFSVLPQDQLQQ</sequence>
<keyword evidence="2" id="KW-0812">Transmembrane</keyword>
<protein>
    <submittedName>
        <fullName evidence="3">Uncharacterized protein</fullName>
    </submittedName>
</protein>
<dbReference type="EMBL" id="CP113797">
    <property type="protein sequence ID" value="WAL62350.1"/>
    <property type="molecule type" value="Genomic_DNA"/>
</dbReference>
<dbReference type="RefSeq" id="WP_268612656.1">
    <property type="nucleotide sequence ID" value="NZ_CP113797.1"/>
</dbReference>
<keyword evidence="2" id="KW-1133">Transmembrane helix</keyword>
<keyword evidence="4" id="KW-1185">Reference proteome</keyword>
<evidence type="ECO:0000313" key="4">
    <source>
        <dbReference type="Proteomes" id="UP001163152"/>
    </source>
</evidence>
<dbReference type="Proteomes" id="UP001163152">
    <property type="component" value="Chromosome"/>
</dbReference>
<keyword evidence="2" id="KW-0472">Membrane</keyword>
<organism evidence="3 4">
    <name type="scientific">Thermocoleostomius sinensis A174</name>
    <dbReference type="NCBI Taxonomy" id="2016057"/>
    <lineage>
        <taxon>Bacteria</taxon>
        <taxon>Bacillati</taxon>
        <taxon>Cyanobacteriota</taxon>
        <taxon>Cyanophyceae</taxon>
        <taxon>Oculatellales</taxon>
        <taxon>Oculatellaceae</taxon>
        <taxon>Thermocoleostomius</taxon>
    </lineage>
</organism>
<evidence type="ECO:0000256" key="2">
    <source>
        <dbReference type="SAM" id="Phobius"/>
    </source>
</evidence>
<feature type="coiled-coil region" evidence="1">
    <location>
        <begin position="58"/>
        <end position="85"/>
    </location>
</feature>
<evidence type="ECO:0000256" key="1">
    <source>
        <dbReference type="SAM" id="Coils"/>
    </source>
</evidence>
<proteinExistence type="predicted"/>
<name>A0A9E8ZFD4_9CYAN</name>
<keyword evidence="1" id="KW-0175">Coiled coil</keyword>
<accession>A0A9E8ZFD4</accession>
<evidence type="ECO:0000313" key="3">
    <source>
        <dbReference type="EMBL" id="WAL62350.1"/>
    </source>
</evidence>
<gene>
    <name evidence="3" type="ORF">OXH18_10285</name>
</gene>
<dbReference type="KEGG" id="tsin:OXH18_10285"/>
<reference evidence="3" key="1">
    <citation type="submission" date="2022-12" db="EMBL/GenBank/DDBJ databases">
        <title>Polyphasic identification of a Novel Hot-Spring Cyanobacterium Ocullathermofonsia sinensis gen nov. sp. nov. and Genomic Insights on its Adaptations to the Thermal Habitat.</title>
        <authorList>
            <person name="Daroch M."/>
            <person name="Tang J."/>
            <person name="Jiang Y."/>
        </authorList>
    </citation>
    <scope>NUCLEOTIDE SEQUENCE</scope>
    <source>
        <strain evidence="3">PKUAC-SCTA174</strain>
    </source>
</reference>
<dbReference type="AlphaFoldDB" id="A0A9E8ZFD4"/>
<feature type="transmembrane region" description="Helical" evidence="2">
    <location>
        <begin position="6"/>
        <end position="28"/>
    </location>
</feature>